<dbReference type="CDD" id="cd03293">
    <property type="entry name" value="ABC_NrtD_SsuB_transporters"/>
    <property type="match status" value="1"/>
</dbReference>
<dbReference type="Pfam" id="PF00005">
    <property type="entry name" value="ABC_tran"/>
    <property type="match status" value="1"/>
</dbReference>
<dbReference type="InterPro" id="IPR003439">
    <property type="entry name" value="ABC_transporter-like_ATP-bd"/>
</dbReference>
<dbReference type="PANTHER" id="PTHR42788:SF13">
    <property type="entry name" value="ALIPHATIC SULFONATES IMPORT ATP-BINDING PROTEIN SSUB"/>
    <property type="match status" value="1"/>
</dbReference>
<name>A0A381ZYY2_9ZZZZ</name>
<reference evidence="5" key="1">
    <citation type="submission" date="2018-05" db="EMBL/GenBank/DDBJ databases">
        <authorList>
            <person name="Lanie J.A."/>
            <person name="Ng W.-L."/>
            <person name="Kazmierczak K.M."/>
            <person name="Andrzejewski T.M."/>
            <person name="Davidsen T.M."/>
            <person name="Wayne K.J."/>
            <person name="Tettelin H."/>
            <person name="Glass J.I."/>
            <person name="Rusch D."/>
            <person name="Podicherti R."/>
            <person name="Tsui H.-C.T."/>
            <person name="Winkler M.E."/>
        </authorList>
    </citation>
    <scope>NUCLEOTIDE SEQUENCE</scope>
</reference>
<keyword evidence="2" id="KW-0547">Nucleotide-binding</keyword>
<sequence>VRVDSTKPAGEVVISLDAVGKSFGRNGEIRALEGVSCQIHDREFVAVLGPSGCGKSTMLRIIGGLIPYNDGTVTVLGHSAREPKDDVGIVFQSTNLLSWRTVEGNMRLGVELQKLPDDKIREKVVAMIKMLGLNGFEKSYPHELSGGMRQRVAIGQALIRNPPVLLMDEPFGALDALTRDRLNIELLRIWRLHQKTVVFITHSISEAVFLADRVLVMSERPGRIIEEVPITLPRPREGLSIRNTPEFGQYSAQLSELMGVG</sequence>
<dbReference type="SUPFAM" id="SSF52540">
    <property type="entry name" value="P-loop containing nucleoside triphosphate hydrolases"/>
    <property type="match status" value="1"/>
</dbReference>
<organism evidence="5">
    <name type="scientific">marine metagenome</name>
    <dbReference type="NCBI Taxonomy" id="408172"/>
    <lineage>
        <taxon>unclassified sequences</taxon>
        <taxon>metagenomes</taxon>
        <taxon>ecological metagenomes</taxon>
    </lineage>
</organism>
<dbReference type="InterPro" id="IPR050166">
    <property type="entry name" value="ABC_transporter_ATP-bind"/>
</dbReference>
<dbReference type="GO" id="GO:0005524">
    <property type="term" value="F:ATP binding"/>
    <property type="evidence" value="ECO:0007669"/>
    <property type="project" value="UniProtKB-KW"/>
</dbReference>
<evidence type="ECO:0000256" key="3">
    <source>
        <dbReference type="ARBA" id="ARBA00022840"/>
    </source>
</evidence>
<dbReference type="SMART" id="SM00382">
    <property type="entry name" value="AAA"/>
    <property type="match status" value="1"/>
</dbReference>
<dbReference type="InterPro" id="IPR003593">
    <property type="entry name" value="AAA+_ATPase"/>
</dbReference>
<dbReference type="PANTHER" id="PTHR42788">
    <property type="entry name" value="TAURINE IMPORT ATP-BINDING PROTEIN-RELATED"/>
    <property type="match status" value="1"/>
</dbReference>
<protein>
    <recommendedName>
        <fullName evidence="4">ABC transporter domain-containing protein</fullName>
    </recommendedName>
</protein>
<dbReference type="GO" id="GO:0016887">
    <property type="term" value="F:ATP hydrolysis activity"/>
    <property type="evidence" value="ECO:0007669"/>
    <property type="project" value="InterPro"/>
</dbReference>
<dbReference type="EMBL" id="UINC01023177">
    <property type="protein sequence ID" value="SVA94314.1"/>
    <property type="molecule type" value="Genomic_DNA"/>
</dbReference>
<evidence type="ECO:0000313" key="5">
    <source>
        <dbReference type="EMBL" id="SVA94314.1"/>
    </source>
</evidence>
<accession>A0A381ZYY2</accession>
<dbReference type="Gene3D" id="3.40.50.300">
    <property type="entry name" value="P-loop containing nucleotide triphosphate hydrolases"/>
    <property type="match status" value="1"/>
</dbReference>
<keyword evidence="3" id="KW-0067">ATP-binding</keyword>
<dbReference type="InterPro" id="IPR017871">
    <property type="entry name" value="ABC_transporter-like_CS"/>
</dbReference>
<evidence type="ECO:0000256" key="2">
    <source>
        <dbReference type="ARBA" id="ARBA00022741"/>
    </source>
</evidence>
<dbReference type="PROSITE" id="PS00211">
    <property type="entry name" value="ABC_TRANSPORTER_1"/>
    <property type="match status" value="1"/>
</dbReference>
<feature type="domain" description="ABC transporter" evidence="4">
    <location>
        <begin position="14"/>
        <end position="244"/>
    </location>
</feature>
<evidence type="ECO:0000259" key="4">
    <source>
        <dbReference type="PROSITE" id="PS50893"/>
    </source>
</evidence>
<evidence type="ECO:0000256" key="1">
    <source>
        <dbReference type="ARBA" id="ARBA00022448"/>
    </source>
</evidence>
<dbReference type="InterPro" id="IPR027417">
    <property type="entry name" value="P-loop_NTPase"/>
</dbReference>
<proteinExistence type="predicted"/>
<dbReference type="PROSITE" id="PS50893">
    <property type="entry name" value="ABC_TRANSPORTER_2"/>
    <property type="match status" value="1"/>
</dbReference>
<gene>
    <name evidence="5" type="ORF">METZ01_LOCUS147168</name>
</gene>
<feature type="non-terminal residue" evidence="5">
    <location>
        <position position="1"/>
    </location>
</feature>
<dbReference type="AlphaFoldDB" id="A0A381ZYY2"/>
<keyword evidence="1" id="KW-0813">Transport</keyword>